<feature type="domain" description="Integrase catalytic" evidence="1">
    <location>
        <begin position="10"/>
        <end position="175"/>
    </location>
</feature>
<dbReference type="PANTHER" id="PTHR37984:SF15">
    <property type="entry name" value="INTEGRASE CATALYTIC DOMAIN-CONTAINING PROTEIN"/>
    <property type="match status" value="1"/>
</dbReference>
<proteinExistence type="predicted"/>
<dbReference type="Gene3D" id="3.30.420.10">
    <property type="entry name" value="Ribonuclease H-like superfamily/Ribonuclease H"/>
    <property type="match status" value="1"/>
</dbReference>
<reference evidence="2" key="2">
    <citation type="submission" date="2025-08" db="UniProtKB">
        <authorList>
            <consortium name="Ensembl"/>
        </authorList>
    </citation>
    <scope>IDENTIFICATION</scope>
</reference>
<dbReference type="Pfam" id="PF00665">
    <property type="entry name" value="rve"/>
    <property type="match status" value="1"/>
</dbReference>
<dbReference type="SUPFAM" id="SSF53098">
    <property type="entry name" value="Ribonuclease H-like"/>
    <property type="match status" value="1"/>
</dbReference>
<dbReference type="GO" id="GO:0003676">
    <property type="term" value="F:nucleic acid binding"/>
    <property type="evidence" value="ECO:0007669"/>
    <property type="project" value="InterPro"/>
</dbReference>
<evidence type="ECO:0000259" key="1">
    <source>
        <dbReference type="PROSITE" id="PS50994"/>
    </source>
</evidence>
<dbReference type="InterPro" id="IPR001584">
    <property type="entry name" value="Integrase_cat-core"/>
</dbReference>
<reference evidence="2" key="1">
    <citation type="submission" date="2014-08" db="EMBL/GenBank/DDBJ databases">
        <authorList>
            <person name="Senf B."/>
            <person name="Petzold A."/>
            <person name="Downie B.R."/>
            <person name="Koch P."/>
            <person name="Platzer M."/>
        </authorList>
    </citation>
    <scope>NUCLEOTIDE SEQUENCE [LARGE SCALE GENOMIC DNA]</scope>
    <source>
        <strain evidence="2">GRZ</strain>
    </source>
</reference>
<evidence type="ECO:0000313" key="3">
    <source>
        <dbReference type="Proteomes" id="UP000694548"/>
    </source>
</evidence>
<dbReference type="InterPro" id="IPR050951">
    <property type="entry name" value="Retrovirus_Pol_polyprotein"/>
</dbReference>
<sequence>MKPNQPIKPIPLFPIPVIGNLFDHIIVDCVGPLPRTKTGKRYLLTSMCSATRFPEAIPLSSITSKSVVKALSTFFSLFGLLRVLQTDQGSNFKSELFKQVAKTLGIQHVTSSPYHPESQGALERWHQTFKTMLKKYCYSTARQWDEGVPLLLFAAREANQESLGYSPAQLVFGHAPRSPLQALKESLLETQSSKKMNVNKYVKMFRSRLQAANKVASEHLREAQTKMKITFDKKAKPREFLPGDKVLMLIPTAGDSLTAHFQGPFEISHKVSEHPYAIKTPNRRRATQVCHGNLLKSYVSHTTDEEMPSDVPVCAAGFITPSEKQEDLLTNTLSAVSPRLKNSEALLRQDEQLSNLQSDHKDDIYGLINAHLCLFSDIPTVTNVCQHNVVLISDKPIKQHPYRASPEKRALMKQETDYLLQNGLAVPSYGPWSSPCLVEKKPDGSPRFITDFRKVNAITVPDSYPLPRVDDCIDRVGCLIL</sequence>
<dbReference type="FunFam" id="3.30.420.10:FF:000032">
    <property type="entry name" value="Retrovirus-related Pol polyprotein from transposon 297-like Protein"/>
    <property type="match status" value="1"/>
</dbReference>
<dbReference type="GeneTree" id="ENSGT01050000244855"/>
<reference evidence="2" key="3">
    <citation type="submission" date="2025-09" db="UniProtKB">
        <authorList>
            <consortium name="Ensembl"/>
        </authorList>
    </citation>
    <scope>IDENTIFICATION</scope>
</reference>
<dbReference type="InterPro" id="IPR043502">
    <property type="entry name" value="DNA/RNA_pol_sf"/>
</dbReference>
<dbReference type="Ensembl" id="ENSNFUT00015054653.1">
    <property type="protein sequence ID" value="ENSNFUP00015052417.1"/>
    <property type="gene ID" value="ENSNFUG00015024454.1"/>
</dbReference>
<dbReference type="AlphaFoldDB" id="A0A8C6Q2V0"/>
<name>A0A8C6Q2V0_NOTFU</name>
<accession>A0A8C6Q2V0</accession>
<dbReference type="InterPro" id="IPR036397">
    <property type="entry name" value="RNaseH_sf"/>
</dbReference>
<dbReference type="InterPro" id="IPR012337">
    <property type="entry name" value="RNaseH-like_sf"/>
</dbReference>
<keyword evidence="3" id="KW-1185">Reference proteome</keyword>
<dbReference type="SUPFAM" id="SSF56672">
    <property type="entry name" value="DNA/RNA polymerases"/>
    <property type="match status" value="1"/>
</dbReference>
<evidence type="ECO:0000313" key="2">
    <source>
        <dbReference type="Ensembl" id="ENSNFUP00015052417.1"/>
    </source>
</evidence>
<dbReference type="PANTHER" id="PTHR37984">
    <property type="entry name" value="PROTEIN CBG26694"/>
    <property type="match status" value="1"/>
</dbReference>
<dbReference type="Gene3D" id="3.10.10.10">
    <property type="entry name" value="HIV Type 1 Reverse Transcriptase, subunit A, domain 1"/>
    <property type="match status" value="1"/>
</dbReference>
<dbReference type="Proteomes" id="UP000694548">
    <property type="component" value="Chromosome sgr18"/>
</dbReference>
<dbReference type="GO" id="GO:0015074">
    <property type="term" value="P:DNA integration"/>
    <property type="evidence" value="ECO:0007669"/>
    <property type="project" value="InterPro"/>
</dbReference>
<dbReference type="PROSITE" id="PS50994">
    <property type="entry name" value="INTEGRASE"/>
    <property type="match status" value="1"/>
</dbReference>
<organism evidence="2 3">
    <name type="scientific">Nothobranchius furzeri</name>
    <name type="common">Turquoise killifish</name>
    <dbReference type="NCBI Taxonomy" id="105023"/>
    <lineage>
        <taxon>Eukaryota</taxon>
        <taxon>Metazoa</taxon>
        <taxon>Chordata</taxon>
        <taxon>Craniata</taxon>
        <taxon>Vertebrata</taxon>
        <taxon>Euteleostomi</taxon>
        <taxon>Actinopterygii</taxon>
        <taxon>Neopterygii</taxon>
        <taxon>Teleostei</taxon>
        <taxon>Neoteleostei</taxon>
        <taxon>Acanthomorphata</taxon>
        <taxon>Ovalentaria</taxon>
        <taxon>Atherinomorphae</taxon>
        <taxon>Cyprinodontiformes</taxon>
        <taxon>Nothobranchiidae</taxon>
        <taxon>Nothobranchius</taxon>
    </lineage>
</organism>
<protein>
    <recommendedName>
        <fullName evidence="1">Integrase catalytic domain-containing protein</fullName>
    </recommendedName>
</protein>